<protein>
    <submittedName>
        <fullName evidence="2">SPX domain-containing protein</fullName>
    </submittedName>
</protein>
<accession>A0A9K3HEB6</accession>
<sequence length="123" mass="13908">MCISPTEPYCLRRPIRRGHLNISQYYPMQQVLPLFTPRAISILKKVIYIFFLFPTAAVAVEMKEAAITMMGEGIFKNTVVALMTMKEIRKGSSTQSHFSLPALSLQDTELIQSFQLNSPIPTI</sequence>
<keyword evidence="1" id="KW-0812">Transmembrane</keyword>
<proteinExistence type="predicted"/>
<feature type="transmembrane region" description="Helical" evidence="1">
    <location>
        <begin position="42"/>
        <end position="60"/>
    </location>
</feature>
<reference evidence="2" key="1">
    <citation type="journal article" date="2017" name="Nature">
        <title>The sunflower genome provides insights into oil metabolism, flowering and Asterid evolution.</title>
        <authorList>
            <person name="Badouin H."/>
            <person name="Gouzy J."/>
            <person name="Grassa C.J."/>
            <person name="Murat F."/>
            <person name="Staton S.E."/>
            <person name="Cottret L."/>
            <person name="Lelandais-Briere C."/>
            <person name="Owens G.L."/>
            <person name="Carrere S."/>
            <person name="Mayjonade B."/>
            <person name="Legrand L."/>
            <person name="Gill N."/>
            <person name="Kane N.C."/>
            <person name="Bowers J.E."/>
            <person name="Hubner S."/>
            <person name="Bellec A."/>
            <person name="Berard A."/>
            <person name="Berges H."/>
            <person name="Blanchet N."/>
            <person name="Boniface M.C."/>
            <person name="Brunel D."/>
            <person name="Catrice O."/>
            <person name="Chaidir N."/>
            <person name="Claudel C."/>
            <person name="Donnadieu C."/>
            <person name="Faraut T."/>
            <person name="Fievet G."/>
            <person name="Helmstetter N."/>
            <person name="King M."/>
            <person name="Knapp S.J."/>
            <person name="Lai Z."/>
            <person name="Le Paslier M.C."/>
            <person name="Lippi Y."/>
            <person name="Lorenzon L."/>
            <person name="Mandel J.R."/>
            <person name="Marage G."/>
            <person name="Marchand G."/>
            <person name="Marquand E."/>
            <person name="Bret-Mestries E."/>
            <person name="Morien E."/>
            <person name="Nambeesan S."/>
            <person name="Nguyen T."/>
            <person name="Pegot-Espagnet P."/>
            <person name="Pouilly N."/>
            <person name="Raftis F."/>
            <person name="Sallet E."/>
            <person name="Schiex T."/>
            <person name="Thomas J."/>
            <person name="Vandecasteele C."/>
            <person name="Vares D."/>
            <person name="Vear F."/>
            <person name="Vautrin S."/>
            <person name="Crespi M."/>
            <person name="Mangin B."/>
            <person name="Burke J.M."/>
            <person name="Salse J."/>
            <person name="Munos S."/>
            <person name="Vincourt P."/>
            <person name="Rieseberg L.H."/>
            <person name="Langlade N.B."/>
        </authorList>
    </citation>
    <scope>NUCLEOTIDE SEQUENCE</scope>
    <source>
        <tissue evidence="2">Leaves</tissue>
    </source>
</reference>
<organism evidence="2 3">
    <name type="scientific">Helianthus annuus</name>
    <name type="common">Common sunflower</name>
    <dbReference type="NCBI Taxonomy" id="4232"/>
    <lineage>
        <taxon>Eukaryota</taxon>
        <taxon>Viridiplantae</taxon>
        <taxon>Streptophyta</taxon>
        <taxon>Embryophyta</taxon>
        <taxon>Tracheophyta</taxon>
        <taxon>Spermatophyta</taxon>
        <taxon>Magnoliopsida</taxon>
        <taxon>eudicotyledons</taxon>
        <taxon>Gunneridae</taxon>
        <taxon>Pentapetalae</taxon>
        <taxon>asterids</taxon>
        <taxon>campanulids</taxon>
        <taxon>Asterales</taxon>
        <taxon>Asteraceae</taxon>
        <taxon>Asteroideae</taxon>
        <taxon>Heliantheae alliance</taxon>
        <taxon>Heliantheae</taxon>
        <taxon>Helianthus</taxon>
    </lineage>
</organism>
<keyword evidence="3" id="KW-1185">Reference proteome</keyword>
<dbReference type="Gramene" id="mRNA:HanXRQr2_Chr13g0613181">
    <property type="protein sequence ID" value="CDS:HanXRQr2_Chr13g0613181.1"/>
    <property type="gene ID" value="HanXRQr2_Chr13g0613181"/>
</dbReference>
<reference evidence="2" key="2">
    <citation type="submission" date="2020-06" db="EMBL/GenBank/DDBJ databases">
        <title>Helianthus annuus Genome sequencing and assembly Release 2.</title>
        <authorList>
            <person name="Gouzy J."/>
            <person name="Langlade N."/>
            <person name="Munos S."/>
        </authorList>
    </citation>
    <scope>NUCLEOTIDE SEQUENCE</scope>
    <source>
        <tissue evidence="2">Leaves</tissue>
    </source>
</reference>
<evidence type="ECO:0000313" key="2">
    <source>
        <dbReference type="EMBL" id="KAF5775539.1"/>
    </source>
</evidence>
<name>A0A9K3HEB6_HELAN</name>
<evidence type="ECO:0000256" key="1">
    <source>
        <dbReference type="SAM" id="Phobius"/>
    </source>
</evidence>
<keyword evidence="1" id="KW-0472">Membrane</keyword>
<comment type="caution">
    <text evidence="2">The sequence shown here is derived from an EMBL/GenBank/DDBJ whole genome shotgun (WGS) entry which is preliminary data.</text>
</comment>
<dbReference type="Proteomes" id="UP000215914">
    <property type="component" value="Unassembled WGS sequence"/>
</dbReference>
<keyword evidence="1" id="KW-1133">Transmembrane helix</keyword>
<evidence type="ECO:0000313" key="3">
    <source>
        <dbReference type="Proteomes" id="UP000215914"/>
    </source>
</evidence>
<dbReference type="AlphaFoldDB" id="A0A9K3HEB6"/>
<gene>
    <name evidence="2" type="ORF">HanXRQr2_Chr13g0613181</name>
</gene>
<dbReference type="EMBL" id="MNCJ02000328">
    <property type="protein sequence ID" value="KAF5775539.1"/>
    <property type="molecule type" value="Genomic_DNA"/>
</dbReference>